<dbReference type="Gene3D" id="1.10.357.10">
    <property type="entry name" value="Tetracycline Repressor, domain 2"/>
    <property type="match status" value="1"/>
</dbReference>
<dbReference type="Pfam" id="PF00440">
    <property type="entry name" value="TetR_N"/>
    <property type="match status" value="1"/>
</dbReference>
<dbReference type="RefSeq" id="WP_013807506.1">
    <property type="nucleotide sequence ID" value="NC_015564.1"/>
</dbReference>
<dbReference type="HOGENOM" id="CLU_069543_5_2_11"/>
<keyword evidence="2 4" id="KW-0238">DNA-binding</keyword>
<protein>
    <submittedName>
        <fullName evidence="6">TetR family transcriptional regulator</fullName>
    </submittedName>
</protein>
<feature type="domain" description="HTH tetR-type" evidence="5">
    <location>
        <begin position="1"/>
        <end position="54"/>
    </location>
</feature>
<gene>
    <name evidence="6" type="ordered locus">AS9A_2710</name>
</gene>
<accession>F6EI50</accession>
<reference evidence="6 7" key="1">
    <citation type="journal article" date="2011" name="J. Bacteriol.">
        <title>Complete genome sequence of Amycolicicoccus subflavus DQS3-9A1T, an actinomycete isolated from crude oil-polluted soil.</title>
        <authorList>
            <person name="Cai M."/>
            <person name="Chen W.M."/>
            <person name="Nie Y."/>
            <person name="Chi C.Q."/>
            <person name="Wang Y.N."/>
            <person name="Tang Y.Q."/>
            <person name="Li G.Y."/>
            <person name="Wu X.L."/>
        </authorList>
    </citation>
    <scope>NUCLEOTIDE SEQUENCE [LARGE SCALE GENOMIC DNA]</scope>
    <source>
        <strain evidence="7">DSM 45089 / DQS3-9A1</strain>
    </source>
</reference>
<dbReference type="EMBL" id="CP002786">
    <property type="protein sequence ID" value="AEF41157.1"/>
    <property type="molecule type" value="Genomic_DNA"/>
</dbReference>
<evidence type="ECO:0000313" key="7">
    <source>
        <dbReference type="Proteomes" id="UP000009235"/>
    </source>
</evidence>
<dbReference type="InterPro" id="IPR036271">
    <property type="entry name" value="Tet_transcr_reg_TetR-rel_C_sf"/>
</dbReference>
<dbReference type="Pfam" id="PF02909">
    <property type="entry name" value="TetR_C_1"/>
    <property type="match status" value="1"/>
</dbReference>
<dbReference type="Gene3D" id="1.10.10.60">
    <property type="entry name" value="Homeodomain-like"/>
    <property type="match status" value="1"/>
</dbReference>
<dbReference type="GO" id="GO:0045892">
    <property type="term" value="P:negative regulation of DNA-templated transcription"/>
    <property type="evidence" value="ECO:0007669"/>
    <property type="project" value="InterPro"/>
</dbReference>
<dbReference type="GO" id="GO:0000976">
    <property type="term" value="F:transcription cis-regulatory region binding"/>
    <property type="evidence" value="ECO:0007669"/>
    <property type="project" value="TreeGrafter"/>
</dbReference>
<evidence type="ECO:0000256" key="3">
    <source>
        <dbReference type="ARBA" id="ARBA00023163"/>
    </source>
</evidence>
<dbReference type="PANTHER" id="PTHR30055">
    <property type="entry name" value="HTH-TYPE TRANSCRIPTIONAL REGULATOR RUTR"/>
    <property type="match status" value="1"/>
</dbReference>
<keyword evidence="3" id="KW-0804">Transcription</keyword>
<keyword evidence="7" id="KW-1185">Reference proteome</keyword>
<dbReference type="SUPFAM" id="SSF48498">
    <property type="entry name" value="Tetracyclin repressor-like, C-terminal domain"/>
    <property type="match status" value="1"/>
</dbReference>
<dbReference type="GO" id="GO:0003700">
    <property type="term" value="F:DNA-binding transcription factor activity"/>
    <property type="evidence" value="ECO:0007669"/>
    <property type="project" value="TreeGrafter"/>
</dbReference>
<proteinExistence type="predicted"/>
<dbReference type="Proteomes" id="UP000009235">
    <property type="component" value="Chromosome"/>
</dbReference>
<keyword evidence="1" id="KW-0805">Transcription regulation</keyword>
<dbReference type="InterPro" id="IPR050109">
    <property type="entry name" value="HTH-type_TetR-like_transc_reg"/>
</dbReference>
<dbReference type="InterPro" id="IPR009057">
    <property type="entry name" value="Homeodomain-like_sf"/>
</dbReference>
<organism evidence="6 7">
    <name type="scientific">Hoyosella subflava (strain DSM 45089 / JCM 17490 / NBRC 109087 / DQS3-9A1)</name>
    <name type="common">Amycolicicoccus subflavus</name>
    <dbReference type="NCBI Taxonomy" id="443218"/>
    <lineage>
        <taxon>Bacteria</taxon>
        <taxon>Bacillati</taxon>
        <taxon>Actinomycetota</taxon>
        <taxon>Actinomycetes</taxon>
        <taxon>Mycobacteriales</taxon>
        <taxon>Hoyosellaceae</taxon>
        <taxon>Hoyosella</taxon>
    </lineage>
</organism>
<dbReference type="KEGG" id="asd:AS9A_2710"/>
<evidence type="ECO:0000313" key="6">
    <source>
        <dbReference type="EMBL" id="AEF41157.1"/>
    </source>
</evidence>
<evidence type="ECO:0000256" key="2">
    <source>
        <dbReference type="ARBA" id="ARBA00023125"/>
    </source>
</evidence>
<dbReference type="SUPFAM" id="SSF46689">
    <property type="entry name" value="Homeodomain-like"/>
    <property type="match status" value="1"/>
</dbReference>
<evidence type="ECO:0000256" key="4">
    <source>
        <dbReference type="PROSITE-ProRule" id="PRU00335"/>
    </source>
</evidence>
<evidence type="ECO:0000259" key="5">
    <source>
        <dbReference type="PROSITE" id="PS50977"/>
    </source>
</evidence>
<dbReference type="AlphaFoldDB" id="F6EI50"/>
<feature type="DNA-binding region" description="H-T-H motif" evidence="4">
    <location>
        <begin position="17"/>
        <end position="36"/>
    </location>
</feature>
<dbReference type="InterPro" id="IPR004111">
    <property type="entry name" value="Repressor_TetR_C"/>
</dbReference>
<dbReference type="eggNOG" id="COG1309">
    <property type="taxonomic scope" value="Bacteria"/>
</dbReference>
<evidence type="ECO:0000256" key="1">
    <source>
        <dbReference type="ARBA" id="ARBA00023015"/>
    </source>
</evidence>
<name>F6EI50_HOYSD</name>
<dbReference type="STRING" id="443218.AS9A_2710"/>
<dbReference type="InterPro" id="IPR001647">
    <property type="entry name" value="HTH_TetR"/>
</dbReference>
<sequence>MEAAVALADEDGAASFSMRKLAERLQVEAMSLYHHFAGKDQILDGMVDAVFSEMEVPFGPDWKAAMRERALTARAVMTRHPWAVGLVDSRSNPGHATLRHHEAVVRCLRSAGFSVQLAAHAFALMDSYIYGFVLQEQNLPLQGAEGFEEVAGNLLAQMPAEEFPYLTEMAVEHVMQPGYSFGKEFTFGLELILDGLERELAKELL</sequence>
<dbReference type="PROSITE" id="PS50977">
    <property type="entry name" value="HTH_TETR_2"/>
    <property type="match status" value="1"/>
</dbReference>
<dbReference type="PANTHER" id="PTHR30055:SF151">
    <property type="entry name" value="TRANSCRIPTIONAL REGULATORY PROTEIN"/>
    <property type="match status" value="1"/>
</dbReference>